<dbReference type="PANTHER" id="PTHR42044:SF2">
    <property type="entry name" value="DUF676 DOMAIN-CONTAINING PROTEIN"/>
    <property type="match status" value="1"/>
</dbReference>
<dbReference type="PANTHER" id="PTHR42044">
    <property type="entry name" value="DUF676 DOMAIN-CONTAINING PROTEIN-RELATED"/>
    <property type="match status" value="1"/>
</dbReference>
<proteinExistence type="predicted"/>
<evidence type="ECO:0000313" key="2">
    <source>
        <dbReference type="EMBL" id="KAF9755952.1"/>
    </source>
</evidence>
<gene>
    <name evidence="2" type="ORF">IM811_011393</name>
</gene>
<dbReference type="Proteomes" id="UP000616885">
    <property type="component" value="Unassembled WGS sequence"/>
</dbReference>
<feature type="chain" id="PRO_5034618249" description="DUF676 domain-containing protein" evidence="1">
    <location>
        <begin position="17"/>
        <end position="347"/>
    </location>
</feature>
<sequence>MLPVPFFVLYIAAVLELNSLICLHFNKSIPENGLKSTEDQYSQQWGPHDDEYWIFLNGICVGRNWLQNNIDRLSRTFHRPVVGVHNKTTGVIFDIIQCLIQRALLYATSDIRDCYVLVKRALYKPGIKKVVLILHSQGGIEGGMILDWLLDEVPQNLLQYLEVYTFGCLANHFSNPCRNLSTTDPVPSQETLAEGKKRPRAISHIEHYANAFDFATRWGVLHFTQAEMDGSFENRFMGRVFVNPVPGHQLNQHYLGNFFPLDPTRRFTREPRAGDFMNMDAQVDESRGNGPEGEEVLLSLAASRLLDGRDGALNNGTYGNNELRKLKMWECSRLWQYRNGATPVPVS</sequence>
<reference evidence="2" key="1">
    <citation type="submission" date="2020-10" db="EMBL/GenBank/DDBJ databases">
        <title>High-Quality Genome Resource of Clonostachys rosea strain S41 by Oxford Nanopore Long-Read Sequencing.</title>
        <authorList>
            <person name="Wang H."/>
        </authorList>
    </citation>
    <scope>NUCLEOTIDE SEQUENCE</scope>
    <source>
        <strain evidence="2">S41</strain>
    </source>
</reference>
<dbReference type="SUPFAM" id="SSF53474">
    <property type="entry name" value="alpha/beta-Hydrolases"/>
    <property type="match status" value="1"/>
</dbReference>
<protein>
    <recommendedName>
        <fullName evidence="4">DUF676 domain-containing protein</fullName>
    </recommendedName>
</protein>
<dbReference type="InterPro" id="IPR029058">
    <property type="entry name" value="AB_hydrolase_fold"/>
</dbReference>
<accession>A0A8H7NHF0</accession>
<organism evidence="2 3">
    <name type="scientific">Bionectria ochroleuca</name>
    <name type="common">Gliocladium roseum</name>
    <dbReference type="NCBI Taxonomy" id="29856"/>
    <lineage>
        <taxon>Eukaryota</taxon>
        <taxon>Fungi</taxon>
        <taxon>Dikarya</taxon>
        <taxon>Ascomycota</taxon>
        <taxon>Pezizomycotina</taxon>
        <taxon>Sordariomycetes</taxon>
        <taxon>Hypocreomycetidae</taxon>
        <taxon>Hypocreales</taxon>
        <taxon>Bionectriaceae</taxon>
        <taxon>Clonostachys</taxon>
    </lineage>
</organism>
<name>A0A8H7NHF0_BIOOC</name>
<comment type="caution">
    <text evidence="2">The sequence shown here is derived from an EMBL/GenBank/DDBJ whole genome shotgun (WGS) entry which is preliminary data.</text>
</comment>
<dbReference type="EMBL" id="JADCTT010000003">
    <property type="protein sequence ID" value="KAF9755952.1"/>
    <property type="molecule type" value="Genomic_DNA"/>
</dbReference>
<evidence type="ECO:0000256" key="1">
    <source>
        <dbReference type="SAM" id="SignalP"/>
    </source>
</evidence>
<evidence type="ECO:0008006" key="4">
    <source>
        <dbReference type="Google" id="ProtNLM"/>
    </source>
</evidence>
<feature type="signal peptide" evidence="1">
    <location>
        <begin position="1"/>
        <end position="16"/>
    </location>
</feature>
<keyword evidence="1" id="KW-0732">Signal</keyword>
<dbReference type="AlphaFoldDB" id="A0A8H7NHF0"/>
<evidence type="ECO:0000313" key="3">
    <source>
        <dbReference type="Proteomes" id="UP000616885"/>
    </source>
</evidence>